<reference evidence="4" key="1">
    <citation type="journal article" date="2023" name="IMA Fungus">
        <title>Comparative genomic study of the Penicillium genus elucidates a diverse pangenome and 15 lateral gene transfer events.</title>
        <authorList>
            <person name="Petersen C."/>
            <person name="Sorensen T."/>
            <person name="Nielsen M.R."/>
            <person name="Sondergaard T.E."/>
            <person name="Sorensen J.L."/>
            <person name="Fitzpatrick D.A."/>
            <person name="Frisvad J.C."/>
            <person name="Nielsen K.L."/>
        </authorList>
    </citation>
    <scope>NUCLEOTIDE SEQUENCE</scope>
    <source>
        <strain evidence="4">IBT 17514</strain>
    </source>
</reference>
<dbReference type="PANTHER" id="PTHR24198">
    <property type="entry name" value="ANKYRIN REPEAT AND PROTEIN KINASE DOMAIN-CONTAINING PROTEIN"/>
    <property type="match status" value="1"/>
</dbReference>
<dbReference type="AlphaFoldDB" id="A0AAD6HEP2"/>
<organism evidence="4 5">
    <name type="scientific">Penicillium malachiteum</name>
    <dbReference type="NCBI Taxonomy" id="1324776"/>
    <lineage>
        <taxon>Eukaryota</taxon>
        <taxon>Fungi</taxon>
        <taxon>Dikarya</taxon>
        <taxon>Ascomycota</taxon>
        <taxon>Pezizomycotina</taxon>
        <taxon>Eurotiomycetes</taxon>
        <taxon>Eurotiomycetidae</taxon>
        <taxon>Eurotiales</taxon>
        <taxon>Aspergillaceae</taxon>
        <taxon>Penicillium</taxon>
    </lineage>
</organism>
<dbReference type="InterPro" id="IPR002110">
    <property type="entry name" value="Ankyrin_rpt"/>
</dbReference>
<dbReference type="Pfam" id="PF12796">
    <property type="entry name" value="Ank_2"/>
    <property type="match status" value="2"/>
</dbReference>
<gene>
    <name evidence="4" type="ORF">N7493_009525</name>
</gene>
<feature type="repeat" description="ANK" evidence="3">
    <location>
        <begin position="31"/>
        <end position="63"/>
    </location>
</feature>
<keyword evidence="5" id="KW-1185">Reference proteome</keyword>
<evidence type="ECO:0000313" key="4">
    <source>
        <dbReference type="EMBL" id="KAJ5709933.1"/>
    </source>
</evidence>
<evidence type="ECO:0000313" key="5">
    <source>
        <dbReference type="Proteomes" id="UP001215712"/>
    </source>
</evidence>
<proteinExistence type="predicted"/>
<dbReference type="PROSITE" id="PS50088">
    <property type="entry name" value="ANK_REPEAT"/>
    <property type="match status" value="1"/>
</dbReference>
<dbReference type="PROSITE" id="PS50297">
    <property type="entry name" value="ANK_REP_REGION"/>
    <property type="match status" value="1"/>
</dbReference>
<dbReference type="PANTHER" id="PTHR24198:SF165">
    <property type="entry name" value="ANKYRIN REPEAT-CONTAINING PROTEIN-RELATED"/>
    <property type="match status" value="1"/>
</dbReference>
<keyword evidence="1" id="KW-0677">Repeat</keyword>
<sequence>MDLHTAASQGSIVDIQSEIEKGTDVNARNQYDRTPLWLAVMNGHLDACTVLLAEGADAKEPEILEHAVHQGHAKIIELLWPHCEPKVHYRYLENAITSGSHDIADSLVKSGIFKDRYSQDTGIIDMLDKEGFSKRGNTAFQQWERFIFVRRSENIQLHPTLFNYALILAAKADRNSGMRLLNLLLGGDNPLADVNCRIKIHGEIETPLTCAAGQANLEILAILIQHPDIDLALCGKYGWPAFIHLLMTLDSKSSSKGWNMAHMLCKDGFPDSCLAASTETDWEIVYKNVIRHGEDDLVDEVINLVRGHFAETPIIPLLIRANQTYGVEWILSHDIACASEPSPDLWVVLCEFLQCNPASDALECFIRAAEIIIEKGIWDPMILVCLNLYNFSFVKQFFYPANKILPPDVTEETLKGLSMAMIDRSLIGDWADKGFAKTLLWSAIQSDVWKDEAFEIFLSSPYINPNEPFLRRKSSREERAHACSTERSEDLVISLDSSIPPRQHSDNNQFSFKSLKEQVRRAELSALKQKQKRCPLAWAVGERNLQLVDVLLRSSGVDVNFRDKEKKTPLIHAINANDQQIVERLLRVPSIDLNIPDFIGRTAVFHAAVVGNLHIIQMLIETRKVDLSTRDYNGNSALELAKRIGKQDTTAALTT</sequence>
<evidence type="ECO:0000256" key="3">
    <source>
        <dbReference type="PROSITE-ProRule" id="PRU00023"/>
    </source>
</evidence>
<name>A0AAD6HEP2_9EURO</name>
<dbReference type="InterPro" id="IPR036770">
    <property type="entry name" value="Ankyrin_rpt-contain_sf"/>
</dbReference>
<dbReference type="Gene3D" id="1.25.40.20">
    <property type="entry name" value="Ankyrin repeat-containing domain"/>
    <property type="match status" value="3"/>
</dbReference>
<protein>
    <submittedName>
        <fullName evidence="4">Uncharacterized protein</fullName>
    </submittedName>
</protein>
<keyword evidence="2 3" id="KW-0040">ANK repeat</keyword>
<comment type="caution">
    <text evidence="4">The sequence shown here is derived from an EMBL/GenBank/DDBJ whole genome shotgun (WGS) entry which is preliminary data.</text>
</comment>
<reference evidence="4" key="2">
    <citation type="submission" date="2023-01" db="EMBL/GenBank/DDBJ databases">
        <authorList>
            <person name="Petersen C."/>
        </authorList>
    </citation>
    <scope>NUCLEOTIDE SEQUENCE</scope>
    <source>
        <strain evidence="4">IBT 17514</strain>
    </source>
</reference>
<dbReference type="EMBL" id="JAQJAN010000017">
    <property type="protein sequence ID" value="KAJ5709933.1"/>
    <property type="molecule type" value="Genomic_DNA"/>
</dbReference>
<accession>A0AAD6HEP2</accession>
<evidence type="ECO:0000256" key="1">
    <source>
        <dbReference type="ARBA" id="ARBA00022737"/>
    </source>
</evidence>
<dbReference type="Proteomes" id="UP001215712">
    <property type="component" value="Unassembled WGS sequence"/>
</dbReference>
<dbReference type="SMART" id="SM00248">
    <property type="entry name" value="ANK"/>
    <property type="match status" value="5"/>
</dbReference>
<evidence type="ECO:0000256" key="2">
    <source>
        <dbReference type="ARBA" id="ARBA00023043"/>
    </source>
</evidence>
<dbReference type="SUPFAM" id="SSF48403">
    <property type="entry name" value="Ankyrin repeat"/>
    <property type="match status" value="1"/>
</dbReference>